<accession>A0ACD5TN10</accession>
<organism evidence="1 2">
    <name type="scientific">Avena sativa</name>
    <name type="common">Oat</name>
    <dbReference type="NCBI Taxonomy" id="4498"/>
    <lineage>
        <taxon>Eukaryota</taxon>
        <taxon>Viridiplantae</taxon>
        <taxon>Streptophyta</taxon>
        <taxon>Embryophyta</taxon>
        <taxon>Tracheophyta</taxon>
        <taxon>Spermatophyta</taxon>
        <taxon>Magnoliopsida</taxon>
        <taxon>Liliopsida</taxon>
        <taxon>Poales</taxon>
        <taxon>Poaceae</taxon>
        <taxon>BOP clade</taxon>
        <taxon>Pooideae</taxon>
        <taxon>Poodae</taxon>
        <taxon>Poeae</taxon>
        <taxon>Poeae Chloroplast Group 1 (Aveneae type)</taxon>
        <taxon>Aveninae</taxon>
        <taxon>Avena</taxon>
    </lineage>
</organism>
<reference evidence="1" key="2">
    <citation type="submission" date="2025-09" db="UniProtKB">
        <authorList>
            <consortium name="EnsemblPlants"/>
        </authorList>
    </citation>
    <scope>IDENTIFICATION</scope>
</reference>
<name>A0ACD5TN10_AVESA</name>
<keyword evidence="2" id="KW-1185">Reference proteome</keyword>
<reference evidence="1" key="1">
    <citation type="submission" date="2021-05" db="EMBL/GenBank/DDBJ databases">
        <authorList>
            <person name="Scholz U."/>
            <person name="Mascher M."/>
            <person name="Fiebig A."/>
        </authorList>
    </citation>
    <scope>NUCLEOTIDE SEQUENCE [LARGE SCALE GENOMIC DNA]</scope>
</reference>
<evidence type="ECO:0000313" key="1">
    <source>
        <dbReference type="EnsemblPlants" id="AVESA.00010b.r2.1CG0088640.1.CDS"/>
    </source>
</evidence>
<dbReference type="EnsemblPlants" id="AVESA.00010b.r2.1CG0088640.1">
    <property type="protein sequence ID" value="AVESA.00010b.r2.1CG0088640.1.CDS"/>
    <property type="gene ID" value="AVESA.00010b.r2.1CG0088640"/>
</dbReference>
<evidence type="ECO:0000313" key="2">
    <source>
        <dbReference type="Proteomes" id="UP001732700"/>
    </source>
</evidence>
<proteinExistence type="predicted"/>
<protein>
    <submittedName>
        <fullName evidence="1">Uncharacterized protein</fullName>
    </submittedName>
</protein>
<dbReference type="Proteomes" id="UP001732700">
    <property type="component" value="Chromosome 1C"/>
</dbReference>
<sequence length="234" mass="27588">MTSTQRSEIANMMLKAYVPPGCAMNMFVRHYMRLQHDHEADEGYEEKRKKMAKPVLHVNLAIEEHASKIYTRAMFEQFGHNLYQAGAYKIEEVEKGKVYLAKHTKPHKREKWSRVILEIKMVDEGEYFECECGWFEHMDVPCCHALKVMDYLGIEEIPGKHIMKRWTWDARDILPKHLQIYQNDHASSRFFTYRHSTILKKALELVRLGDASAEAYERLDALFNNDLIAMAHHM</sequence>